<dbReference type="InterPro" id="IPR039928">
    <property type="entry name" value="LNK"/>
</dbReference>
<keyword evidence="3" id="KW-1185">Reference proteome</keyword>
<dbReference type="AlphaFoldDB" id="A0A7I8JFR5"/>
<dbReference type="EMBL" id="CACRZD030000012">
    <property type="protein sequence ID" value="CAA6668996.1"/>
    <property type="molecule type" value="Genomic_DNA"/>
</dbReference>
<feature type="region of interest" description="Disordered" evidence="1">
    <location>
        <begin position="337"/>
        <end position="364"/>
    </location>
</feature>
<evidence type="ECO:0000313" key="2">
    <source>
        <dbReference type="EMBL" id="CAA2629753.1"/>
    </source>
</evidence>
<proteinExistence type="predicted"/>
<gene>
    <name evidence="2" type="ORF">SI7747_12015391</name>
</gene>
<organism evidence="2">
    <name type="scientific">Spirodela intermedia</name>
    <name type="common">Intermediate duckweed</name>
    <dbReference type="NCBI Taxonomy" id="51605"/>
    <lineage>
        <taxon>Eukaryota</taxon>
        <taxon>Viridiplantae</taxon>
        <taxon>Streptophyta</taxon>
        <taxon>Embryophyta</taxon>
        <taxon>Tracheophyta</taxon>
        <taxon>Spermatophyta</taxon>
        <taxon>Magnoliopsida</taxon>
        <taxon>Liliopsida</taxon>
        <taxon>Araceae</taxon>
        <taxon>Lemnoideae</taxon>
        <taxon>Spirodela</taxon>
    </lineage>
</organism>
<reference evidence="2 3" key="1">
    <citation type="submission" date="2019-12" db="EMBL/GenBank/DDBJ databases">
        <authorList>
            <person name="Scholz U."/>
            <person name="Mascher M."/>
            <person name="Fiebig A."/>
        </authorList>
    </citation>
    <scope>NUCLEOTIDE SEQUENCE</scope>
</reference>
<accession>A0A7I8JFR5</accession>
<sequence>MVQVRDTIWGVLNETEDHIVPYPKESECDSPSALTEYSKKQRHEQTNANLIISDQGKSDSKNDFPGSSGLEGNSDFDTHEELSASRFDMDSWPDLPSLNTAFSKGFIERNHLHPMSSKFISDCTGSTPMVTAPENIVTDKDASLKDPCSLPVGSDRDMFINGHEHKESDSFLDCDWGNIADFDDFDRIFRNDDSLFGHEMISHADEILSPSADGDNSVTPSFAISGIMSPREQAMGQSQLIMDNCVSLSTDKAEEVIQVSEEDGGEDQNGLPQKLSGTQQFEGVKMAGSFKSPSQSIFHGEDGGSGYTGIFPAAGKFFRPSFEYPIHAFPTVPVLSAGPPARKQSQPAGESPRAYQASSKLAMTPQEKIEKLRRRQQMQAMLAIQQQQQQLEQKSTSTEMSATQISSQQNQSLAAADEAAKLISSSELSLPTEGEELQNSVLIDDSLGETIFYQLRDAIGSKKVCLLCDDGLTTYYSKDPSPTHTHTHSLSLSLSLSLIIWLGGSQLNNIFSVFCVLTAAARVFLPSSARQRAAAAASSW</sequence>
<feature type="region of interest" description="Disordered" evidence="1">
    <location>
        <begin position="22"/>
        <end position="77"/>
    </location>
</feature>
<evidence type="ECO:0000256" key="1">
    <source>
        <dbReference type="SAM" id="MobiDB-lite"/>
    </source>
</evidence>
<dbReference type="Proteomes" id="UP001189122">
    <property type="component" value="Unassembled WGS sequence"/>
</dbReference>
<name>A0A7I8JFR5_SPIIN</name>
<dbReference type="PANTHER" id="PTHR33334">
    <property type="entry name" value="PROTEIN LNK1"/>
    <property type="match status" value="1"/>
</dbReference>
<dbReference type="PANTHER" id="PTHR33334:SF5">
    <property type="entry name" value="PROTEIN LNK2"/>
    <property type="match status" value="1"/>
</dbReference>
<dbReference type="GO" id="GO:0007623">
    <property type="term" value="P:circadian rhythm"/>
    <property type="evidence" value="ECO:0007669"/>
    <property type="project" value="InterPro"/>
</dbReference>
<evidence type="ECO:0000313" key="3">
    <source>
        <dbReference type="Proteomes" id="UP001189122"/>
    </source>
</evidence>
<dbReference type="GO" id="GO:0006355">
    <property type="term" value="P:regulation of DNA-templated transcription"/>
    <property type="evidence" value="ECO:0007669"/>
    <property type="project" value="InterPro"/>
</dbReference>
<protein>
    <submittedName>
        <fullName evidence="2">Uncharacterized protein</fullName>
    </submittedName>
</protein>
<dbReference type="EMBL" id="LR743599">
    <property type="protein sequence ID" value="CAA2629753.1"/>
    <property type="molecule type" value="Genomic_DNA"/>
</dbReference>